<evidence type="ECO:0000256" key="6">
    <source>
        <dbReference type="ARBA" id="ARBA00022741"/>
    </source>
</evidence>
<evidence type="ECO:0000256" key="8">
    <source>
        <dbReference type="ARBA" id="ARBA00022840"/>
    </source>
</evidence>
<dbReference type="GO" id="GO:0010928">
    <property type="term" value="P:regulation of auxin mediated signaling pathway"/>
    <property type="evidence" value="ECO:0007669"/>
    <property type="project" value="UniProtKB-ARBA"/>
</dbReference>
<keyword evidence="6 10" id="KW-0547">Nucleotide-binding</keyword>
<dbReference type="SUPFAM" id="SSF56112">
    <property type="entry name" value="Protein kinase-like (PK-like)"/>
    <property type="match status" value="1"/>
</dbReference>
<evidence type="ECO:0000313" key="13">
    <source>
        <dbReference type="Proteomes" id="UP001327560"/>
    </source>
</evidence>
<evidence type="ECO:0000256" key="4">
    <source>
        <dbReference type="ARBA" id="ARBA00022553"/>
    </source>
</evidence>
<keyword evidence="5" id="KW-0808">Transferase</keyword>
<dbReference type="PANTHER" id="PTHR23257">
    <property type="entry name" value="SERINE-THREONINE PROTEIN KINASE"/>
    <property type="match status" value="1"/>
</dbReference>
<dbReference type="InterPro" id="IPR000270">
    <property type="entry name" value="PB1_dom"/>
</dbReference>
<comment type="subcellular location">
    <subcellularLocation>
        <location evidence="1">Cytoplasm</location>
    </subcellularLocation>
</comment>
<evidence type="ECO:0000256" key="3">
    <source>
        <dbReference type="ARBA" id="ARBA00022527"/>
    </source>
</evidence>
<keyword evidence="4" id="KW-0597">Phosphoprotein</keyword>
<dbReference type="Gene3D" id="3.10.20.90">
    <property type="entry name" value="Phosphatidylinositol 3-kinase Catalytic Subunit, Chain A, domain 1"/>
    <property type="match status" value="1"/>
</dbReference>
<reference evidence="12 13" key="1">
    <citation type="submission" date="2023-10" db="EMBL/GenBank/DDBJ databases">
        <title>Chromosome-scale genome assembly provides insights into flower coloration mechanisms of Canna indica.</title>
        <authorList>
            <person name="Li C."/>
        </authorList>
    </citation>
    <scope>NUCLEOTIDE SEQUENCE [LARGE SCALE GENOMIC DNA]</scope>
    <source>
        <tissue evidence="12">Flower</tissue>
    </source>
</reference>
<sequence>MSSRGKTESGVTAVSCQFIRPEMEMGSVPDDSPRVKFLCSFGGSILPRPLDGRLRYVGGETRIVTVPREISYEDLLARVRELFEGVSIIKYQQPDEDLDALVSVVNDEDVMNMMEEYDKVSATGDGPTWLRIFLFSQYPDQDTVTVGAHFDSDDRGEAERRYIDAINSLSDAKSSSPPDISEHYFGHPGMDGGIHNNEVNLHRLTIPSHAQRYNEIDTPRSPAFFSPGQHATNDPQEFPPSPSSAIFNIGAGELCDRISDEYVRQAVGHQLHQYDHQSPSVENFVWIPTGAIVQEKSGFPTNLGHSHNMVEGNNVCEHCRMAFQRNHSIMPDTRVLDTRWKHGQPYMEQPNMVNEYGVHFPNSCAECFSNRDQCMVNRDMKIGHGIYVKEHNEQHPLFNESHGYERGWAVHNHQVNHRLEDMRIHPNGTGRVNEHYVVDGNTINVPFVHGNVNDGQPFPSNCIGHNDAHYIRHGVNIGNEVFLPQHTVGAAPGTNAPGLEETTLRYQNQPSAYGVEPFYQGSNNVRPIQSLWRNRQTPIHPGTSYELSSAIMPNGAVDPPGLVRYLQDGSPRLPYVRVEDEIPNALLSQNNNIAHRVHGFEDSAAPDYLYHCGTRINPNIACQDGIPPSAPGSPGKMNGKVTSDAAPFVSSPSCPVTKELVVSHATAAPMPPILASETLQPEKNQTVEAQAERPEISKEPHGDTIQNLEFSMKRMQLSEVEENTTKLVYADPNVSHGDCDISEEKLNFLPDLIASVKKAVLEGAEEVVAMAQSGSGTDAFAAPVKKEPICIREPKDDDTVVEAETGENNELEKSELMTAEPQAKGLQNAIADDQVNSEGNSEHEKLSKIEPTTAEAEALAKGLQTIKNDDLEEIRELGSGTFGSVYYGKWRGSDVAIKRIKASCFAGRPSERERLIADFWKEALIMSYLHHPNIVSFYGVVRDGPDGSLATVTEFMVNGSLKQFLQKKDRTIDRRKRLIIAMDVAFGMEYLHGKNIVHFDLKCENLLVNMRDPHRPVCKIGDLGLSKVKQHTLVSGGLRGTLPWMAPELLSGKSNMVSEKIDVYSYGIVMWELLTGEEPYADMRCASIIGGIVNNTIRPKIPTWCDPEWKSLMENCWSSDPSLRPSFSEIAQKLRKMAAAINLK</sequence>
<dbReference type="InterPro" id="IPR000719">
    <property type="entry name" value="Prot_kinase_dom"/>
</dbReference>
<dbReference type="EMBL" id="CP136890">
    <property type="protein sequence ID" value="WOK92119.1"/>
    <property type="molecule type" value="Genomic_DNA"/>
</dbReference>
<accession>A0AAQ3JLI2</accession>
<gene>
    <name evidence="12" type="ORF">Cni_G00810</name>
</gene>
<keyword evidence="13" id="KW-1185">Reference proteome</keyword>
<dbReference type="Gene3D" id="3.30.200.20">
    <property type="entry name" value="Phosphorylase Kinase, domain 1"/>
    <property type="match status" value="1"/>
</dbReference>
<evidence type="ECO:0000256" key="10">
    <source>
        <dbReference type="PROSITE-ProRule" id="PRU10141"/>
    </source>
</evidence>
<dbReference type="FunFam" id="1.10.510.10:FF:000142">
    <property type="entry name" value="Octicosapeptide/phox/Bem1p domain kinase superfamily protein"/>
    <property type="match status" value="1"/>
</dbReference>
<dbReference type="CDD" id="cd06410">
    <property type="entry name" value="PB1_UP2"/>
    <property type="match status" value="1"/>
</dbReference>
<feature type="domain" description="Protein kinase" evidence="11">
    <location>
        <begin position="871"/>
        <end position="1141"/>
    </location>
</feature>
<dbReference type="Pfam" id="PF00564">
    <property type="entry name" value="PB1"/>
    <property type="match status" value="1"/>
</dbReference>
<dbReference type="PROSITE" id="PS00107">
    <property type="entry name" value="PROTEIN_KINASE_ATP"/>
    <property type="match status" value="1"/>
</dbReference>
<dbReference type="FunFam" id="3.10.20.90:FF:000058">
    <property type="entry name" value="Octicosapeptide/phox/Bem1p domain kinase superfamily protein"/>
    <property type="match status" value="1"/>
</dbReference>
<protein>
    <recommendedName>
        <fullName evidence="11">Protein kinase domain-containing protein</fullName>
    </recommendedName>
</protein>
<dbReference type="Proteomes" id="UP001327560">
    <property type="component" value="Chromosome 1"/>
</dbReference>
<evidence type="ECO:0000256" key="1">
    <source>
        <dbReference type="ARBA" id="ARBA00004496"/>
    </source>
</evidence>
<keyword evidence="2" id="KW-0963">Cytoplasm</keyword>
<evidence type="ECO:0000256" key="7">
    <source>
        <dbReference type="ARBA" id="ARBA00022777"/>
    </source>
</evidence>
<keyword evidence="8 10" id="KW-0067">ATP-binding</keyword>
<evidence type="ECO:0000256" key="9">
    <source>
        <dbReference type="ARBA" id="ARBA00023294"/>
    </source>
</evidence>
<dbReference type="SMART" id="SM00220">
    <property type="entry name" value="S_TKc"/>
    <property type="match status" value="1"/>
</dbReference>
<evidence type="ECO:0000313" key="12">
    <source>
        <dbReference type="EMBL" id="WOK92119.1"/>
    </source>
</evidence>
<dbReference type="FunFam" id="3.30.200.20:FF:000081">
    <property type="entry name" value="Octicosapeptide/phox/Bem1p domain kinase superfamily protein"/>
    <property type="match status" value="1"/>
</dbReference>
<proteinExistence type="predicted"/>
<dbReference type="GO" id="GO:0009734">
    <property type="term" value="P:auxin-activated signaling pathway"/>
    <property type="evidence" value="ECO:0007669"/>
    <property type="project" value="UniProtKB-KW"/>
</dbReference>
<dbReference type="Gene3D" id="1.10.510.10">
    <property type="entry name" value="Transferase(Phosphotransferase) domain 1"/>
    <property type="match status" value="1"/>
</dbReference>
<dbReference type="GO" id="GO:0004674">
    <property type="term" value="F:protein serine/threonine kinase activity"/>
    <property type="evidence" value="ECO:0007669"/>
    <property type="project" value="UniProtKB-KW"/>
</dbReference>
<dbReference type="PANTHER" id="PTHR23257:SF703">
    <property type="entry name" value="KINASE SUPERFAMILY WITH OCTICOSAPEPTIDE_PHOX_BEM1P DOMAIN-CONTAINING PROTEIN"/>
    <property type="match status" value="1"/>
</dbReference>
<dbReference type="InterPro" id="IPR008271">
    <property type="entry name" value="Ser/Thr_kinase_AS"/>
</dbReference>
<dbReference type="SMART" id="SM00666">
    <property type="entry name" value="PB1"/>
    <property type="match status" value="1"/>
</dbReference>
<dbReference type="InterPro" id="IPR001245">
    <property type="entry name" value="Ser-Thr/Tyr_kinase_cat_dom"/>
</dbReference>
<evidence type="ECO:0000256" key="5">
    <source>
        <dbReference type="ARBA" id="ARBA00022679"/>
    </source>
</evidence>
<keyword evidence="9" id="KW-0927">Auxin signaling pathway</keyword>
<name>A0AAQ3JLI2_9LILI</name>
<dbReference type="Pfam" id="PF07714">
    <property type="entry name" value="PK_Tyr_Ser-Thr"/>
    <property type="match status" value="1"/>
</dbReference>
<keyword evidence="3" id="KW-0723">Serine/threonine-protein kinase</keyword>
<dbReference type="AlphaFoldDB" id="A0AAQ3JLI2"/>
<dbReference type="InterPro" id="IPR011009">
    <property type="entry name" value="Kinase-like_dom_sf"/>
</dbReference>
<dbReference type="PROSITE" id="PS00108">
    <property type="entry name" value="PROTEIN_KINASE_ST"/>
    <property type="match status" value="1"/>
</dbReference>
<dbReference type="InterPro" id="IPR050167">
    <property type="entry name" value="Ser_Thr_protein_kinase"/>
</dbReference>
<dbReference type="GO" id="GO:0005737">
    <property type="term" value="C:cytoplasm"/>
    <property type="evidence" value="ECO:0007669"/>
    <property type="project" value="UniProtKB-SubCell"/>
</dbReference>
<feature type="binding site" evidence="10">
    <location>
        <position position="898"/>
    </location>
    <ligand>
        <name>ATP</name>
        <dbReference type="ChEBI" id="CHEBI:30616"/>
    </ligand>
</feature>
<dbReference type="InterPro" id="IPR017441">
    <property type="entry name" value="Protein_kinase_ATP_BS"/>
</dbReference>
<evidence type="ECO:0000259" key="11">
    <source>
        <dbReference type="PROSITE" id="PS50011"/>
    </source>
</evidence>
<dbReference type="GO" id="GO:0005524">
    <property type="term" value="F:ATP binding"/>
    <property type="evidence" value="ECO:0007669"/>
    <property type="project" value="UniProtKB-UniRule"/>
</dbReference>
<keyword evidence="7" id="KW-0418">Kinase</keyword>
<organism evidence="12 13">
    <name type="scientific">Canna indica</name>
    <name type="common">Indian-shot</name>
    <dbReference type="NCBI Taxonomy" id="4628"/>
    <lineage>
        <taxon>Eukaryota</taxon>
        <taxon>Viridiplantae</taxon>
        <taxon>Streptophyta</taxon>
        <taxon>Embryophyta</taxon>
        <taxon>Tracheophyta</taxon>
        <taxon>Spermatophyta</taxon>
        <taxon>Magnoliopsida</taxon>
        <taxon>Liliopsida</taxon>
        <taxon>Zingiberales</taxon>
        <taxon>Cannaceae</taxon>
        <taxon>Canna</taxon>
    </lineage>
</organism>
<evidence type="ECO:0000256" key="2">
    <source>
        <dbReference type="ARBA" id="ARBA00022490"/>
    </source>
</evidence>
<dbReference type="PROSITE" id="PS50011">
    <property type="entry name" value="PROTEIN_KINASE_DOM"/>
    <property type="match status" value="1"/>
</dbReference>
<dbReference type="SUPFAM" id="SSF54277">
    <property type="entry name" value="CAD &amp; PB1 domains"/>
    <property type="match status" value="1"/>
</dbReference>
<dbReference type="PRINTS" id="PR00109">
    <property type="entry name" value="TYRKINASE"/>
</dbReference>
<dbReference type="CDD" id="cd13999">
    <property type="entry name" value="STKc_MAP3K-like"/>
    <property type="match status" value="1"/>
</dbReference>